<dbReference type="GO" id="GO:0071949">
    <property type="term" value="F:FAD binding"/>
    <property type="evidence" value="ECO:0007669"/>
    <property type="project" value="InterPro"/>
</dbReference>
<evidence type="ECO:0000313" key="2">
    <source>
        <dbReference type="EMBL" id="SIN90718.1"/>
    </source>
</evidence>
<dbReference type="STRING" id="1123272.SAMN02745824_2252"/>
<evidence type="ECO:0000259" key="1">
    <source>
        <dbReference type="PROSITE" id="PS50925"/>
    </source>
</evidence>
<reference evidence="3" key="1">
    <citation type="submission" date="2016-11" db="EMBL/GenBank/DDBJ databases">
        <authorList>
            <person name="Varghese N."/>
            <person name="Submissions S."/>
        </authorList>
    </citation>
    <scope>NUCLEOTIDE SEQUENCE [LARGE SCALE GENOMIC DNA]</scope>
    <source>
        <strain evidence="3">DSM 22363</strain>
    </source>
</reference>
<accession>A0A1N6F5Z2</accession>
<dbReference type="GO" id="GO:0009882">
    <property type="term" value="F:blue light photoreceptor activity"/>
    <property type="evidence" value="ECO:0007669"/>
    <property type="project" value="InterPro"/>
</dbReference>
<protein>
    <submittedName>
        <fullName evidence="2">Sensors of blue-light using FAD</fullName>
    </submittedName>
</protein>
<dbReference type="SMART" id="SM01034">
    <property type="entry name" value="BLUF"/>
    <property type="match status" value="1"/>
</dbReference>
<dbReference type="Pfam" id="PF04940">
    <property type="entry name" value="BLUF"/>
    <property type="match status" value="1"/>
</dbReference>
<dbReference type="SUPFAM" id="SSF54975">
    <property type="entry name" value="Acylphosphatase/BLUF domain-like"/>
    <property type="match status" value="1"/>
</dbReference>
<dbReference type="EMBL" id="FSQW01000002">
    <property type="protein sequence ID" value="SIN90718.1"/>
    <property type="molecule type" value="Genomic_DNA"/>
</dbReference>
<dbReference type="PROSITE" id="PS50925">
    <property type="entry name" value="BLUF"/>
    <property type="match status" value="1"/>
</dbReference>
<dbReference type="OrthoDB" id="196105at2"/>
<name>A0A1N6F5Z2_9SPHN</name>
<dbReference type="RefSeq" id="WP_074205315.1">
    <property type="nucleotide sequence ID" value="NZ_FSQW01000002.1"/>
</dbReference>
<dbReference type="Proteomes" id="UP000185192">
    <property type="component" value="Unassembled WGS sequence"/>
</dbReference>
<gene>
    <name evidence="2" type="ORF">SAMN02745824_2252</name>
</gene>
<sequence>MHSVIYVSKVADQFDERQLEDLVDQAAAINAKNGLTGMLVYNGKNFMQLLEGKQRRVEQTLERIARDERHSDLVVIRQLDDRPRECPDWSMRSFTVPLTVPGSADVVAQSLPEGFEMDSRAIFTSFASMA</sequence>
<dbReference type="InterPro" id="IPR007024">
    <property type="entry name" value="BLUF_domain"/>
</dbReference>
<dbReference type="Gene3D" id="3.30.70.100">
    <property type="match status" value="1"/>
</dbReference>
<keyword evidence="3" id="KW-1185">Reference proteome</keyword>
<dbReference type="InterPro" id="IPR036046">
    <property type="entry name" value="Acylphosphatase-like_dom_sf"/>
</dbReference>
<evidence type="ECO:0000313" key="3">
    <source>
        <dbReference type="Proteomes" id="UP000185192"/>
    </source>
</evidence>
<proteinExistence type="predicted"/>
<dbReference type="AlphaFoldDB" id="A0A1N6F5Z2"/>
<organism evidence="2 3">
    <name type="scientific">Parasphingorhabdus marina DSM 22363</name>
    <dbReference type="NCBI Taxonomy" id="1123272"/>
    <lineage>
        <taxon>Bacteria</taxon>
        <taxon>Pseudomonadati</taxon>
        <taxon>Pseudomonadota</taxon>
        <taxon>Alphaproteobacteria</taxon>
        <taxon>Sphingomonadales</taxon>
        <taxon>Sphingomonadaceae</taxon>
        <taxon>Parasphingorhabdus</taxon>
    </lineage>
</organism>
<feature type="domain" description="BLUF" evidence="1">
    <location>
        <begin position="1"/>
        <end position="92"/>
    </location>
</feature>